<dbReference type="Proteomes" id="UP000613255">
    <property type="component" value="Unassembled WGS sequence"/>
</dbReference>
<comment type="caution">
    <text evidence="6">The sequence shown here is derived from an EMBL/GenBank/DDBJ whole genome shotgun (WGS) entry which is preliminary data.</text>
</comment>
<organism evidence="6 7">
    <name type="scientific">Pontibaca salina</name>
    <dbReference type="NCBI Taxonomy" id="2795731"/>
    <lineage>
        <taxon>Bacteria</taxon>
        <taxon>Pseudomonadati</taxon>
        <taxon>Pseudomonadota</taxon>
        <taxon>Alphaproteobacteria</taxon>
        <taxon>Rhodobacterales</taxon>
        <taxon>Roseobacteraceae</taxon>
        <taxon>Pontibaca</taxon>
    </lineage>
</organism>
<dbReference type="CDD" id="cd00093">
    <property type="entry name" value="HTH_XRE"/>
    <property type="match status" value="1"/>
</dbReference>
<dbReference type="Pfam" id="PF06114">
    <property type="entry name" value="Peptidase_M78"/>
    <property type="match status" value="1"/>
</dbReference>
<dbReference type="Gene3D" id="1.10.260.40">
    <property type="entry name" value="lambda repressor-like DNA-binding domains"/>
    <property type="match status" value="1"/>
</dbReference>
<dbReference type="GO" id="GO:0003700">
    <property type="term" value="F:DNA-binding transcription factor activity"/>
    <property type="evidence" value="ECO:0007669"/>
    <property type="project" value="TreeGrafter"/>
</dbReference>
<dbReference type="EMBL" id="JAEIJD010000011">
    <property type="protein sequence ID" value="MBI6630623.1"/>
    <property type="molecule type" value="Genomic_DNA"/>
</dbReference>
<evidence type="ECO:0000256" key="4">
    <source>
        <dbReference type="ARBA" id="ARBA00023163"/>
    </source>
</evidence>
<keyword evidence="2" id="KW-0805">Transcription regulation</keyword>
<dbReference type="InterPro" id="IPR050807">
    <property type="entry name" value="TransReg_Diox_bact_type"/>
</dbReference>
<dbReference type="InterPro" id="IPR010359">
    <property type="entry name" value="IrrE_HExxH"/>
</dbReference>
<name>A0A934HUS3_9RHOB</name>
<dbReference type="GO" id="GO:0003677">
    <property type="term" value="F:DNA binding"/>
    <property type="evidence" value="ECO:0007669"/>
    <property type="project" value="UniProtKB-KW"/>
</dbReference>
<dbReference type="PIRSF" id="PIRSF019251">
    <property type="entry name" value="Rv0465c"/>
    <property type="match status" value="1"/>
</dbReference>
<dbReference type="InterPro" id="IPR001387">
    <property type="entry name" value="Cro/C1-type_HTH"/>
</dbReference>
<keyword evidence="4" id="KW-0804">Transcription</keyword>
<protein>
    <submittedName>
        <fullName evidence="6">DUF2083 domain-containing protein</fullName>
    </submittedName>
</protein>
<evidence type="ECO:0000256" key="1">
    <source>
        <dbReference type="ARBA" id="ARBA00007227"/>
    </source>
</evidence>
<dbReference type="GO" id="GO:0005829">
    <property type="term" value="C:cytosol"/>
    <property type="evidence" value="ECO:0007669"/>
    <property type="project" value="TreeGrafter"/>
</dbReference>
<dbReference type="InterPro" id="IPR026281">
    <property type="entry name" value="HTH_RamB"/>
</dbReference>
<gene>
    <name evidence="6" type="ORF">JAO82_12120</name>
</gene>
<dbReference type="AlphaFoldDB" id="A0A934HUS3"/>
<dbReference type="SUPFAM" id="SSF47413">
    <property type="entry name" value="lambda repressor-like DNA-binding domains"/>
    <property type="match status" value="1"/>
</dbReference>
<evidence type="ECO:0000259" key="5">
    <source>
        <dbReference type="PROSITE" id="PS50943"/>
    </source>
</evidence>
<sequence length="468" mass="53417">MSKAFVGPQLRQLRRQHDQSQAEMAKALGVSSAYINMLENNQRSLSVRMLMALSEVYQVDWRALVKDPPQTLLVDLRNILQDPIFEDEAPDLQELRAAIEHAPRLAGCFVKLHGHHARTLDRIMRQSETTTRDALAEASPETLIHDFFRSNENYFDILERAAEALHEQIPGSSEDIFQGLRLRLQSIHGTQVAIRPAEAMQEALRIHDRQARMVYLSEALDFQNRAFQLAHVLGLIEIEGILERLIEDSEIAPGRGRARLQVELANYFAAAFLMPYARFRKTAEEARYDVERLATRFNCSHEQVCHRLTTLQRPSARGVPFFFLRIDRAGNVTKRFNATPFQLAEFGGSCPVWNIHSAFMQPGEIIPQFVEMPDRQRFFTLSRTADRPAFNPATRNHRVAVAIGCEIQYAHKIGYAKAFNFQVPNRFSPIGINCHICPRQACAQRAHQPLVVDLPIDPGRRGNTRYES</sequence>
<evidence type="ECO:0000256" key="2">
    <source>
        <dbReference type="ARBA" id="ARBA00023015"/>
    </source>
</evidence>
<dbReference type="Pfam" id="PF09856">
    <property type="entry name" value="ScfRs"/>
    <property type="match status" value="1"/>
</dbReference>
<evidence type="ECO:0000313" key="6">
    <source>
        <dbReference type="EMBL" id="MBI6630623.1"/>
    </source>
</evidence>
<dbReference type="PANTHER" id="PTHR46797:SF23">
    <property type="entry name" value="HTH-TYPE TRANSCRIPTIONAL REGULATOR SUTR"/>
    <property type="match status" value="1"/>
</dbReference>
<comment type="similarity">
    <text evidence="1">Belongs to the short-chain fatty acyl-CoA assimilation regulator (ScfR) family.</text>
</comment>
<dbReference type="Pfam" id="PF01381">
    <property type="entry name" value="HTH_3"/>
    <property type="match status" value="1"/>
</dbReference>
<dbReference type="InterPro" id="IPR010982">
    <property type="entry name" value="Lambda_DNA-bd_dom_sf"/>
</dbReference>
<dbReference type="InterPro" id="IPR018653">
    <property type="entry name" value="ScfR_C"/>
</dbReference>
<keyword evidence="3" id="KW-0238">DNA-binding</keyword>
<dbReference type="RefSeq" id="WP_198686646.1">
    <property type="nucleotide sequence ID" value="NZ_JAEIJD010000011.1"/>
</dbReference>
<feature type="domain" description="HTH cro/C1-type" evidence="5">
    <location>
        <begin position="10"/>
        <end position="64"/>
    </location>
</feature>
<dbReference type="PANTHER" id="PTHR46797">
    <property type="entry name" value="HTH-TYPE TRANSCRIPTIONAL REGULATOR"/>
    <property type="match status" value="1"/>
</dbReference>
<proteinExistence type="inferred from homology"/>
<dbReference type="SMART" id="SM00530">
    <property type="entry name" value="HTH_XRE"/>
    <property type="match status" value="1"/>
</dbReference>
<evidence type="ECO:0000256" key="3">
    <source>
        <dbReference type="ARBA" id="ARBA00023125"/>
    </source>
</evidence>
<keyword evidence="7" id="KW-1185">Reference proteome</keyword>
<dbReference type="PROSITE" id="PS50943">
    <property type="entry name" value="HTH_CROC1"/>
    <property type="match status" value="1"/>
</dbReference>
<evidence type="ECO:0000313" key="7">
    <source>
        <dbReference type="Proteomes" id="UP000613255"/>
    </source>
</evidence>
<reference evidence="6" key="1">
    <citation type="submission" date="2020-12" db="EMBL/GenBank/DDBJ databases">
        <title>Pontibaca salina gen. nov., sp. nov., isolated from marine sediment.</title>
        <authorList>
            <person name="Bo J."/>
            <person name="Wang S."/>
            <person name="Song X."/>
            <person name="Du Z."/>
        </authorList>
    </citation>
    <scope>NUCLEOTIDE SEQUENCE</scope>
    <source>
        <strain evidence="6">S1109L</strain>
    </source>
</reference>
<accession>A0A934HUS3</accession>